<dbReference type="STRING" id="626523.GCWU000342_00273"/>
<dbReference type="GO" id="GO:0000150">
    <property type="term" value="F:DNA strand exchange activity"/>
    <property type="evidence" value="ECO:0007669"/>
    <property type="project" value="InterPro"/>
</dbReference>
<proteinExistence type="predicted"/>
<protein>
    <submittedName>
        <fullName evidence="2">Recombinase</fullName>
    </submittedName>
</protein>
<keyword evidence="3" id="KW-1185">Reference proteome</keyword>
<reference evidence="2" key="1">
    <citation type="submission" date="2009-04" db="EMBL/GenBank/DDBJ databases">
        <authorList>
            <person name="Weinstock G."/>
            <person name="Sodergren E."/>
            <person name="Clifton S."/>
            <person name="Fulton L."/>
            <person name="Fulton B."/>
            <person name="Courtney L."/>
            <person name="Fronick C."/>
            <person name="Harrison M."/>
            <person name="Strong C."/>
            <person name="Farmer C."/>
            <person name="Delahaunty K."/>
            <person name="Markovic C."/>
            <person name="Hall O."/>
            <person name="Minx P."/>
            <person name="Tomlinson C."/>
            <person name="Mitreva M."/>
            <person name="Nelson J."/>
            <person name="Hou S."/>
            <person name="Wollam A."/>
            <person name="Pepin K.H."/>
            <person name="Johnson M."/>
            <person name="Bhonagiri V."/>
            <person name="Nash W.E."/>
            <person name="Warren W."/>
            <person name="Chinwalla A."/>
            <person name="Mardis E.R."/>
            <person name="Wilson R.K."/>
        </authorList>
    </citation>
    <scope>NUCLEOTIDE SEQUENCE [LARGE SCALE GENOMIC DNA]</scope>
    <source>
        <strain evidence="2">DSM 14600</strain>
    </source>
</reference>
<dbReference type="RefSeq" id="WP_006905312.1">
    <property type="nucleotide sequence ID" value="NZ_GG665866.1"/>
</dbReference>
<dbReference type="PROSITE" id="PS51737">
    <property type="entry name" value="RECOMBINASE_DNA_BIND"/>
    <property type="match status" value="1"/>
</dbReference>
<evidence type="ECO:0000313" key="2">
    <source>
        <dbReference type="EMBL" id="EEP28924.1"/>
    </source>
</evidence>
<comment type="caution">
    <text evidence="2">The sequence shown here is derived from an EMBL/GenBank/DDBJ whole genome shotgun (WGS) entry which is preliminary data.</text>
</comment>
<sequence length="124" mass="14353">MLAIDEEKAQIVRSIFDWYLEGASIIGIKRRLEVRNIKTPKDKVLWSKHTIETILTNMQYTDDVAIADSGNSERRYMIGDHHTGIISKEKFEAVQLEMAARSNLEVTEEGVRRKGTKYRSKKQK</sequence>
<dbReference type="eggNOG" id="COG1961">
    <property type="taxonomic scope" value="Bacteria"/>
</dbReference>
<dbReference type="PANTHER" id="PTHR30461">
    <property type="entry name" value="DNA-INVERTASE FROM LAMBDOID PROPHAGE"/>
    <property type="match status" value="1"/>
</dbReference>
<name>C4G8H7_9FIRM</name>
<dbReference type="PANTHER" id="PTHR30461:SF23">
    <property type="entry name" value="DNA RECOMBINASE-RELATED"/>
    <property type="match status" value="1"/>
</dbReference>
<dbReference type="InterPro" id="IPR038109">
    <property type="entry name" value="DNA_bind_recomb_sf"/>
</dbReference>
<organism evidence="2 3">
    <name type="scientific">Shuttleworthella satelles DSM 14600</name>
    <dbReference type="NCBI Taxonomy" id="626523"/>
    <lineage>
        <taxon>Bacteria</taxon>
        <taxon>Bacillati</taxon>
        <taxon>Bacillota</taxon>
        <taxon>Clostridia</taxon>
        <taxon>Lachnospirales</taxon>
        <taxon>Lachnospiraceae</taxon>
        <taxon>Shuttleworthella</taxon>
    </lineage>
</organism>
<accession>C4G8H7</accession>
<dbReference type="HOGENOM" id="CLU_137345_1_0_9"/>
<dbReference type="EMBL" id="ACIP02000001">
    <property type="protein sequence ID" value="EEP28924.1"/>
    <property type="molecule type" value="Genomic_DNA"/>
</dbReference>
<dbReference type="InterPro" id="IPR050639">
    <property type="entry name" value="SSR_resolvase"/>
</dbReference>
<dbReference type="InterPro" id="IPR011109">
    <property type="entry name" value="DNA_bind_recombinase_dom"/>
</dbReference>
<dbReference type="AlphaFoldDB" id="C4G8H7"/>
<feature type="domain" description="Recombinase" evidence="1">
    <location>
        <begin position="1"/>
        <end position="104"/>
    </location>
</feature>
<dbReference type="Gene3D" id="3.90.1750.20">
    <property type="entry name" value="Putative Large Serine Recombinase, Chain B, Domain 2"/>
    <property type="match status" value="1"/>
</dbReference>
<evidence type="ECO:0000313" key="3">
    <source>
        <dbReference type="Proteomes" id="UP000003494"/>
    </source>
</evidence>
<evidence type="ECO:0000259" key="1">
    <source>
        <dbReference type="PROSITE" id="PS51737"/>
    </source>
</evidence>
<dbReference type="Pfam" id="PF07508">
    <property type="entry name" value="Recombinase"/>
    <property type="match status" value="1"/>
</dbReference>
<gene>
    <name evidence="2" type="ORF">GCWU000342_00273</name>
</gene>
<dbReference type="Proteomes" id="UP000003494">
    <property type="component" value="Unassembled WGS sequence"/>
</dbReference>
<dbReference type="GO" id="GO:0003677">
    <property type="term" value="F:DNA binding"/>
    <property type="evidence" value="ECO:0007669"/>
    <property type="project" value="InterPro"/>
</dbReference>